<evidence type="ECO:0000256" key="1">
    <source>
        <dbReference type="SAM" id="MobiDB-lite"/>
    </source>
</evidence>
<feature type="compositionally biased region" description="Low complexity" evidence="1">
    <location>
        <begin position="353"/>
        <end position="366"/>
    </location>
</feature>
<organism evidence="2 3">
    <name type="scientific">Durusdinium trenchii</name>
    <dbReference type="NCBI Taxonomy" id="1381693"/>
    <lineage>
        <taxon>Eukaryota</taxon>
        <taxon>Sar</taxon>
        <taxon>Alveolata</taxon>
        <taxon>Dinophyceae</taxon>
        <taxon>Suessiales</taxon>
        <taxon>Symbiodiniaceae</taxon>
        <taxon>Durusdinium</taxon>
    </lineage>
</organism>
<feature type="region of interest" description="Disordered" evidence="1">
    <location>
        <begin position="351"/>
        <end position="379"/>
    </location>
</feature>
<keyword evidence="3" id="KW-1185">Reference proteome</keyword>
<comment type="caution">
    <text evidence="2">The sequence shown here is derived from an EMBL/GenBank/DDBJ whole genome shotgun (WGS) entry which is preliminary data.</text>
</comment>
<dbReference type="EMBL" id="CAXAMN010021806">
    <property type="protein sequence ID" value="CAK9063582.1"/>
    <property type="molecule type" value="Genomic_DNA"/>
</dbReference>
<protein>
    <submittedName>
        <fullName evidence="2">Uncharacterized protein</fullName>
    </submittedName>
</protein>
<evidence type="ECO:0000313" key="2">
    <source>
        <dbReference type="EMBL" id="CAK9063582.1"/>
    </source>
</evidence>
<evidence type="ECO:0000313" key="3">
    <source>
        <dbReference type="Proteomes" id="UP001642484"/>
    </source>
</evidence>
<sequence length="408" mass="44601">MYLLESWVWQEFEEDNFARFKDVQGVYGQIVGLKRILSSSYHISRETRDFGLQRRVLPGSPTGPPGLKTTVGMLPMESLPQFSPPISASEAGAARHRKGVCKLPESGRYEKLGKMKVEEQKMPDKEVAQKIAEVLAASRERAPLSPRQELKRRAEQALKAAKYRGASPETRKRYEVEKSFEDRATKALSEAVARSKCTATGHVQLSGGPMYPSAVHGDAHGDRWSGYAYEEPSVAPEQAWGAPAEAEEYFGAWSMEAGMHAMPEVEEYGGYDSSCWMQDARASEPWPVQEALHSWAGESGFVSAAHDRSQGAGGTSHTSFAAKRTHAEVTGNPPARHVEETEVLRAWAETTTAASSNRSVASAADSNSEELGRDANDDDDADELLASCWKAVAEAAEDETTVLFFGAP</sequence>
<reference evidence="2 3" key="1">
    <citation type="submission" date="2024-02" db="EMBL/GenBank/DDBJ databases">
        <authorList>
            <person name="Chen Y."/>
            <person name="Shah S."/>
            <person name="Dougan E. K."/>
            <person name="Thang M."/>
            <person name="Chan C."/>
        </authorList>
    </citation>
    <scope>NUCLEOTIDE SEQUENCE [LARGE SCALE GENOMIC DNA]</scope>
</reference>
<name>A0ABP0NIH5_9DINO</name>
<gene>
    <name evidence="2" type="ORF">CCMP2556_LOCUS31244</name>
</gene>
<proteinExistence type="predicted"/>
<dbReference type="Proteomes" id="UP001642484">
    <property type="component" value="Unassembled WGS sequence"/>
</dbReference>
<feature type="region of interest" description="Disordered" evidence="1">
    <location>
        <begin position="305"/>
        <end position="338"/>
    </location>
</feature>
<accession>A0ABP0NIH5</accession>